<keyword evidence="3" id="KW-0732">Signal</keyword>
<feature type="region of interest" description="Disordered" evidence="1">
    <location>
        <begin position="592"/>
        <end position="620"/>
    </location>
</feature>
<dbReference type="Pfam" id="PF14269">
    <property type="entry name" value="Arylsulfotran_2"/>
    <property type="match status" value="1"/>
</dbReference>
<proteinExistence type="predicted"/>
<keyword evidence="5" id="KW-1185">Reference proteome</keyword>
<comment type="caution">
    <text evidence="4">The sequence shown here is derived from an EMBL/GenBank/DDBJ whole genome shotgun (WGS) entry which is preliminary data.</text>
</comment>
<protein>
    <recommendedName>
        <fullName evidence="6">ASST-domain-containing protein</fullName>
    </recommendedName>
</protein>
<dbReference type="PANTHER" id="PTHR35340:SF8">
    <property type="entry name" value="ASST-DOMAIN-CONTAINING PROTEIN"/>
    <property type="match status" value="1"/>
</dbReference>
<gene>
    <name evidence="4" type="ORF">LTR77_009160</name>
</gene>
<evidence type="ECO:0000313" key="4">
    <source>
        <dbReference type="EMBL" id="KAK5165063.1"/>
    </source>
</evidence>
<dbReference type="InterPro" id="IPR011047">
    <property type="entry name" value="Quinoprotein_ADH-like_sf"/>
</dbReference>
<dbReference type="EMBL" id="JAVRRT010000017">
    <property type="protein sequence ID" value="KAK5165063.1"/>
    <property type="molecule type" value="Genomic_DNA"/>
</dbReference>
<dbReference type="PANTHER" id="PTHR35340">
    <property type="entry name" value="PQQ ENZYME REPEAT PROTEIN-RELATED"/>
    <property type="match status" value="1"/>
</dbReference>
<evidence type="ECO:0000313" key="5">
    <source>
        <dbReference type="Proteomes" id="UP001337655"/>
    </source>
</evidence>
<accession>A0AAV9P2E7</accession>
<dbReference type="GeneID" id="89930492"/>
<evidence type="ECO:0008006" key="6">
    <source>
        <dbReference type="Google" id="ProtNLM"/>
    </source>
</evidence>
<reference evidence="4 5" key="1">
    <citation type="submission" date="2023-08" db="EMBL/GenBank/DDBJ databases">
        <title>Black Yeasts Isolated from many extreme environments.</title>
        <authorList>
            <person name="Coleine C."/>
            <person name="Stajich J.E."/>
            <person name="Selbmann L."/>
        </authorList>
    </citation>
    <scope>NUCLEOTIDE SEQUENCE [LARGE SCALE GENOMIC DNA]</scope>
    <source>
        <strain evidence="4 5">CCFEE 5935</strain>
    </source>
</reference>
<dbReference type="SUPFAM" id="SSF50998">
    <property type="entry name" value="Quinoprotein alcohol dehydrogenase-like"/>
    <property type="match status" value="1"/>
</dbReference>
<feature type="transmembrane region" description="Helical" evidence="2">
    <location>
        <begin position="541"/>
        <end position="563"/>
    </location>
</feature>
<dbReference type="AlphaFoldDB" id="A0AAV9P2E7"/>
<keyword evidence="2" id="KW-0472">Membrane</keyword>
<evidence type="ECO:0000256" key="2">
    <source>
        <dbReference type="SAM" id="Phobius"/>
    </source>
</evidence>
<dbReference type="InterPro" id="IPR039535">
    <property type="entry name" value="ASST-like"/>
</dbReference>
<dbReference type="RefSeq" id="XP_064655206.1">
    <property type="nucleotide sequence ID" value="XM_064806389.1"/>
</dbReference>
<keyword evidence="2" id="KW-0812">Transmembrane</keyword>
<name>A0AAV9P2E7_9PEZI</name>
<keyword evidence="2" id="KW-1133">Transmembrane helix</keyword>
<feature type="chain" id="PRO_5044024160" description="ASST-domain-containing protein" evidence="3">
    <location>
        <begin position="35"/>
        <end position="620"/>
    </location>
</feature>
<dbReference type="InterPro" id="IPR053143">
    <property type="entry name" value="Arylsulfate_ST"/>
</dbReference>
<organism evidence="4 5">
    <name type="scientific">Saxophila tyrrhenica</name>
    <dbReference type="NCBI Taxonomy" id="1690608"/>
    <lineage>
        <taxon>Eukaryota</taxon>
        <taxon>Fungi</taxon>
        <taxon>Dikarya</taxon>
        <taxon>Ascomycota</taxon>
        <taxon>Pezizomycotina</taxon>
        <taxon>Dothideomycetes</taxon>
        <taxon>Dothideomycetidae</taxon>
        <taxon>Mycosphaerellales</taxon>
        <taxon>Extremaceae</taxon>
        <taxon>Saxophila</taxon>
    </lineage>
</organism>
<dbReference type="Proteomes" id="UP001337655">
    <property type="component" value="Unassembled WGS sequence"/>
</dbReference>
<sequence length="620" mass="69529">MLIGASSRATCCLSRALLVVLPALLSRSGTLVNAEYGLFSFVSRPDIHAPKWDIDVYDEAALAPGYWFVGPYLDRNKGDAPDDGYVGPHIYDQDGSLIWSPVELEPTWNIRRVEAFTLSQVDMGTGGGVESMLTANDMRKGKAMILDNHYQLRRHDWANGGWMANSHELNFVDDGTKALIVFSRTGHKSPQEQLDAAGIEEQCKVSCNGIAEYDAKTWERGWTWSSCEGHEGKGHIDLEESQLYRGHKCPHDYVHANSADKTAQGDYLLSCRHTNALYKISRKDGRIVWRLGGTKSDFVHIDDFVFSRQHMVRYRGGNETHTMVSILDNAWSNDGNMPSTYENSRGLMIALDESSTPMTAQVVAQYDHPDGNGNFAFRRGGMQVLPNGNVFMGWSENGIQSEHSENGTLLMRARFRPTWLGTYRAFKYNGFVGMPNDPPDVVARYIVSSDRKASNKTQVFVSWNGATEVDQWRLLETNKYGERGTHISTIKKSGFEGKFEYAGDLRYIVVEALARNGSVLSTSDTVIVRPTWYEKLLHNPIFIAAVIITVAAALILTATWWVVTRLRRRGGTSKLAGQSRFFDRLTKGRYQKISDQKEEGGEGSEPLMRSDEGWTDDVEK</sequence>
<evidence type="ECO:0000256" key="1">
    <source>
        <dbReference type="SAM" id="MobiDB-lite"/>
    </source>
</evidence>
<feature type="signal peptide" evidence="3">
    <location>
        <begin position="1"/>
        <end position="34"/>
    </location>
</feature>
<evidence type="ECO:0000256" key="3">
    <source>
        <dbReference type="SAM" id="SignalP"/>
    </source>
</evidence>